<keyword evidence="1" id="KW-0614">Plasmid</keyword>
<dbReference type="KEGG" id="crw:CROST_047420"/>
<keyword evidence="2" id="KW-1185">Reference proteome</keyword>
<reference evidence="1 2" key="1">
    <citation type="submission" date="2022-04" db="EMBL/GenBank/DDBJ databases">
        <title>Genome sequence of C. roseum typestrain.</title>
        <authorList>
            <person name="Poehlein A."/>
            <person name="Schoch T."/>
            <person name="Duerre P."/>
            <person name="Daniel R."/>
        </authorList>
    </citation>
    <scope>NUCLEOTIDE SEQUENCE [LARGE SCALE GENOMIC DNA]</scope>
    <source>
        <strain evidence="1 2">DSM 7320</strain>
        <plasmid evidence="1 2">p330</plasmid>
    </source>
</reference>
<proteinExistence type="predicted"/>
<organism evidence="1 2">
    <name type="scientific">Clostridium felsineum</name>
    <dbReference type="NCBI Taxonomy" id="36839"/>
    <lineage>
        <taxon>Bacteria</taxon>
        <taxon>Bacillati</taxon>
        <taxon>Bacillota</taxon>
        <taxon>Clostridia</taxon>
        <taxon>Eubacteriales</taxon>
        <taxon>Clostridiaceae</taxon>
        <taxon>Clostridium</taxon>
    </lineage>
</organism>
<geneLocation type="plasmid" evidence="1 2">
    <name>p330</name>
</geneLocation>
<dbReference type="EMBL" id="CP096984">
    <property type="protein sequence ID" value="URZ13964.1"/>
    <property type="molecule type" value="Genomic_DNA"/>
</dbReference>
<dbReference type="AlphaFoldDB" id="A0A1S8M2M0"/>
<accession>A0A1S8M2M0</accession>
<dbReference type="Proteomes" id="UP000190951">
    <property type="component" value="Plasmid p330"/>
</dbReference>
<evidence type="ECO:0000313" key="2">
    <source>
        <dbReference type="Proteomes" id="UP000190951"/>
    </source>
</evidence>
<name>A0A1S8M2M0_9CLOT</name>
<evidence type="ECO:0000313" key="1">
    <source>
        <dbReference type="EMBL" id="URZ13964.1"/>
    </source>
</evidence>
<sequence>MRKKILTGLTVVSLCVLTAIPAMAETVYYKNDRSKPISWDHGRTLGVFSYSDVNTHYYTHISTANTTSSGWKSPGVQAHAEQFVGTGTATAYWDCK</sequence>
<dbReference type="STRING" id="84029.CROST_06390"/>
<dbReference type="RefSeq" id="WP_077834389.1">
    <property type="nucleotide sequence ID" value="NZ_CP096984.1"/>
</dbReference>
<gene>
    <name evidence="1" type="ORF">CROST_047420</name>
</gene>
<protein>
    <submittedName>
        <fullName evidence="1">Uncharacterized protein</fullName>
    </submittedName>
</protein>